<dbReference type="GO" id="GO:0046872">
    <property type="term" value="F:metal ion binding"/>
    <property type="evidence" value="ECO:0007669"/>
    <property type="project" value="UniProtKB-KW"/>
</dbReference>
<evidence type="ECO:0000256" key="3">
    <source>
        <dbReference type="ARBA" id="ARBA00020653"/>
    </source>
</evidence>
<comment type="cofactor">
    <cofactor evidence="1">
        <name>Mg(2+)</name>
        <dbReference type="ChEBI" id="CHEBI:18420"/>
    </cofactor>
</comment>
<dbReference type="STRING" id="1121895.GCA_000378485_01610"/>
<sequence>MNIHTQAYTFNADLHTAVGLYMGLRNHYRKPCLLEGNDYHSRTDSASFIGLDPIIEIIVYNNTITIDVAGQKTEQPIADKRKVTNQVKDIIAGFKFADAFANNAFLSYFSFEYSHFEETTVSVQEADLDLPKAHFILFKYLIVLDHFHDTGEILYNSFDGSKLSDSHFADILRRQSFTLLPFETQGEEKTPVSGGAFINLVNKAKEHIYRGDVFQLVVSRPFSQGFFGDDFEVYRQLRRLNPSPYLFYADMESYRLMGSSPETQIRLKDSKASIHPIAGTVRKTGDDAIDAQLTNELVHDEKENAEHTMLVDLARNDLSKYCNDVHIASYKEVQNFSHVIHLVSKVTGEVKDTDALTLFSGTFPAGTLSGTPKPKALELIQKYETGTRDYYGGAIGFLGTDGNINLAIVIRSILSKNNELHYRAGAGVVLDSIPENELQEVNNKLGAVRRAIAAAHNNI</sequence>
<accession>A0A0A2M8K4</accession>
<evidence type="ECO:0000256" key="8">
    <source>
        <dbReference type="ARBA" id="ARBA00047683"/>
    </source>
</evidence>
<dbReference type="Pfam" id="PF04715">
    <property type="entry name" value="Anth_synt_I_N"/>
    <property type="match status" value="1"/>
</dbReference>
<name>A0A0A2M8K4_9FLAO</name>
<dbReference type="PANTHER" id="PTHR11236">
    <property type="entry name" value="AMINOBENZOATE/ANTHRANILATE SYNTHASE"/>
    <property type="match status" value="1"/>
</dbReference>
<evidence type="ECO:0000259" key="9">
    <source>
        <dbReference type="Pfam" id="PF00425"/>
    </source>
</evidence>
<dbReference type="SUPFAM" id="SSF56322">
    <property type="entry name" value="ADC synthase"/>
    <property type="match status" value="1"/>
</dbReference>
<gene>
    <name evidence="11" type="ORF">Q765_04560</name>
</gene>
<evidence type="ECO:0000256" key="6">
    <source>
        <dbReference type="ARBA" id="ARBA00023239"/>
    </source>
</evidence>
<feature type="domain" description="Chorismate-utilising enzyme C-terminal" evidence="9">
    <location>
        <begin position="196"/>
        <end position="444"/>
    </location>
</feature>
<keyword evidence="5" id="KW-0460">Magnesium</keyword>
<dbReference type="OrthoDB" id="9803598at2"/>
<evidence type="ECO:0000259" key="10">
    <source>
        <dbReference type="Pfam" id="PF04715"/>
    </source>
</evidence>
<evidence type="ECO:0000256" key="5">
    <source>
        <dbReference type="ARBA" id="ARBA00022842"/>
    </source>
</evidence>
<evidence type="ECO:0000256" key="7">
    <source>
        <dbReference type="ARBA" id="ARBA00025634"/>
    </source>
</evidence>
<evidence type="ECO:0000256" key="1">
    <source>
        <dbReference type="ARBA" id="ARBA00001946"/>
    </source>
</evidence>
<evidence type="ECO:0000313" key="12">
    <source>
        <dbReference type="Proteomes" id="UP000030152"/>
    </source>
</evidence>
<comment type="function">
    <text evidence="7">Part of a heterotetrameric complex that catalyzes the two-step biosynthesis of anthranilate, an intermediate in the biosynthesis of L-tryptophan. In the first step, the glutamine-binding beta subunit (TrpG) of anthranilate synthase (AS) provides the glutamine amidotransferase activity which generates ammonia as a substrate that, along with chorismate, is used in the second step, catalyzed by the large alpha subunit of AS (TrpE) to produce anthranilate. In the absence of TrpG, TrpE can synthesize anthranilate directly from chorismate and high concentrations of ammonia.</text>
</comment>
<dbReference type="PRINTS" id="PR00095">
    <property type="entry name" value="ANTSNTHASEI"/>
</dbReference>
<dbReference type="InterPro" id="IPR005801">
    <property type="entry name" value="ADC_synthase"/>
</dbReference>
<dbReference type="GO" id="GO:0000162">
    <property type="term" value="P:L-tryptophan biosynthetic process"/>
    <property type="evidence" value="ECO:0007669"/>
    <property type="project" value="TreeGrafter"/>
</dbReference>
<feature type="domain" description="Anthranilate synthase component I N-terminal" evidence="10">
    <location>
        <begin position="13"/>
        <end position="149"/>
    </location>
</feature>
<comment type="caution">
    <text evidence="11">The sequence shown here is derived from an EMBL/GenBank/DDBJ whole genome shotgun (WGS) entry which is preliminary data.</text>
</comment>
<dbReference type="AlphaFoldDB" id="A0A0A2M8K4"/>
<dbReference type="eggNOG" id="COG0147">
    <property type="taxonomic scope" value="Bacteria"/>
</dbReference>
<dbReference type="EMBL" id="JRLX01000003">
    <property type="protein sequence ID" value="KGO87768.1"/>
    <property type="molecule type" value="Genomic_DNA"/>
</dbReference>
<evidence type="ECO:0000313" key="11">
    <source>
        <dbReference type="EMBL" id="KGO87768.1"/>
    </source>
</evidence>
<keyword evidence="12" id="KW-1185">Reference proteome</keyword>
<dbReference type="RefSeq" id="WP_020212762.1">
    <property type="nucleotide sequence ID" value="NZ_JRLX01000003.1"/>
</dbReference>
<organism evidence="11 12">
    <name type="scientific">Flavobacterium rivuli WB 3.3-2 = DSM 21788</name>
    <dbReference type="NCBI Taxonomy" id="1121895"/>
    <lineage>
        <taxon>Bacteria</taxon>
        <taxon>Pseudomonadati</taxon>
        <taxon>Bacteroidota</taxon>
        <taxon>Flavobacteriia</taxon>
        <taxon>Flavobacteriales</taxon>
        <taxon>Flavobacteriaceae</taxon>
        <taxon>Flavobacterium</taxon>
    </lineage>
</organism>
<dbReference type="Gene3D" id="3.60.120.10">
    <property type="entry name" value="Anthranilate synthase"/>
    <property type="match status" value="1"/>
</dbReference>
<protein>
    <recommendedName>
        <fullName evidence="3">Anthranilate synthase component 1</fullName>
    </recommendedName>
</protein>
<evidence type="ECO:0000256" key="2">
    <source>
        <dbReference type="ARBA" id="ARBA00011575"/>
    </source>
</evidence>
<reference evidence="11 12" key="1">
    <citation type="submission" date="2013-09" db="EMBL/GenBank/DDBJ databases">
        <authorList>
            <person name="Zeng Z."/>
            <person name="Chen C."/>
        </authorList>
    </citation>
    <scope>NUCLEOTIDE SEQUENCE [LARGE SCALE GENOMIC DNA]</scope>
    <source>
        <strain evidence="11 12">WB 3.3-2</strain>
    </source>
</reference>
<dbReference type="InterPro" id="IPR006805">
    <property type="entry name" value="Anth_synth_I_N"/>
</dbReference>
<dbReference type="PANTHER" id="PTHR11236:SF48">
    <property type="entry name" value="ISOCHORISMATE SYNTHASE MENF"/>
    <property type="match status" value="1"/>
</dbReference>
<dbReference type="Proteomes" id="UP000030152">
    <property type="component" value="Unassembled WGS sequence"/>
</dbReference>
<dbReference type="Pfam" id="PF00425">
    <property type="entry name" value="Chorismate_bind"/>
    <property type="match status" value="1"/>
</dbReference>
<keyword evidence="6" id="KW-0456">Lyase</keyword>
<evidence type="ECO:0000256" key="4">
    <source>
        <dbReference type="ARBA" id="ARBA00022723"/>
    </source>
</evidence>
<keyword evidence="4" id="KW-0479">Metal-binding</keyword>
<dbReference type="GO" id="GO:0004049">
    <property type="term" value="F:anthranilate synthase activity"/>
    <property type="evidence" value="ECO:0007669"/>
    <property type="project" value="UniProtKB-EC"/>
</dbReference>
<comment type="catalytic activity">
    <reaction evidence="8">
        <text>chorismate + L-glutamine = anthranilate + pyruvate + L-glutamate + H(+)</text>
        <dbReference type="Rhea" id="RHEA:21732"/>
        <dbReference type="ChEBI" id="CHEBI:15361"/>
        <dbReference type="ChEBI" id="CHEBI:15378"/>
        <dbReference type="ChEBI" id="CHEBI:16567"/>
        <dbReference type="ChEBI" id="CHEBI:29748"/>
        <dbReference type="ChEBI" id="CHEBI:29985"/>
        <dbReference type="ChEBI" id="CHEBI:58359"/>
        <dbReference type="EC" id="4.1.3.27"/>
    </reaction>
</comment>
<dbReference type="InterPro" id="IPR019999">
    <property type="entry name" value="Anth_synth_I-like"/>
</dbReference>
<dbReference type="InterPro" id="IPR015890">
    <property type="entry name" value="Chorismate_C"/>
</dbReference>
<proteinExistence type="predicted"/>
<comment type="subunit">
    <text evidence="2">Heterotetramer consisting of two non-identical subunits: a beta subunit (TrpG) and a large alpha subunit (TrpE).</text>
</comment>